<dbReference type="Pfam" id="PF02518">
    <property type="entry name" value="HATPase_c"/>
    <property type="match status" value="1"/>
</dbReference>
<feature type="transmembrane region" description="Helical" evidence="7">
    <location>
        <begin position="343"/>
        <end position="367"/>
    </location>
</feature>
<dbReference type="Pfam" id="PF06580">
    <property type="entry name" value="His_kinase"/>
    <property type="match status" value="1"/>
</dbReference>
<evidence type="ECO:0000259" key="8">
    <source>
        <dbReference type="PROSITE" id="PS50885"/>
    </source>
</evidence>
<sequence>MIAVPKSPHAAGFWGLHKGVFGLMKSNRWKVLWGSFTYWLGRRSLQSRLIAAYIFIILGPSTLVSFYSYEAINAMYIRDAKEKNQSLLDVEEMHIQTQIESMVRAAQVAYDDPDVREYLSNTVEPDTGELVEFSNNSFKALTRIQYYNPNVEHLRLFSSSNITEIWPIFFRESRVEDEPWYLKAEEMKGTEYWSFSESDPDVIDRYNGHTYVSTPKVSLLREMSIPANHHVGMVQVDMLLQNFSPRTYSETPESESQMLIADRESQLFTRDSHSFIAANPEMSAAVQERLQHYKATGEWKAEYKENGKSFLLLHKPIERIHADLLNIVSMDSVLMEISHTRNLLIGANIGFVTLITVIAYVLNAFILKNLRLLTEEMKKVRKGKAYSGLVIHGGGEVGELAHHFSKLMNTINTLVARAVHKQALTKEAELRTLHNQIDAHFLYNTLENIKMLAEIENQRAISDALTSLGGMMRYNFKWSGEYVKLHDEIRHIENYIEVMNIRFDEPIRLVLDIPGDYMEQEMLKMSLQPIVENAVKHAWTGEESGMREIRIQVEEWEPHKIRMTVSDNGGGLEPEMLKELNQKLMWAGLLDKTPQAHGTESNTYGIGLRNVQERIRLFYGKEYGLQVFSEQGKFTRVEIILPKVMLTGRVYSDDKADDR</sequence>
<protein>
    <submittedName>
        <fullName evidence="9">Histidine kinase</fullName>
    </submittedName>
</protein>
<dbReference type="InterPro" id="IPR050640">
    <property type="entry name" value="Bact_2-comp_sensor_kinase"/>
</dbReference>
<evidence type="ECO:0000256" key="4">
    <source>
        <dbReference type="ARBA" id="ARBA00022679"/>
    </source>
</evidence>
<dbReference type="InterPro" id="IPR010559">
    <property type="entry name" value="Sig_transdc_His_kin_internal"/>
</dbReference>
<dbReference type="InterPro" id="IPR003660">
    <property type="entry name" value="HAMP_dom"/>
</dbReference>
<keyword evidence="10" id="KW-1185">Reference proteome</keyword>
<evidence type="ECO:0000256" key="3">
    <source>
        <dbReference type="ARBA" id="ARBA00022553"/>
    </source>
</evidence>
<dbReference type="STRING" id="1462996.AWM70_14380"/>
<gene>
    <name evidence="9" type="ORF">AWM70_14380</name>
</gene>
<dbReference type="Proteomes" id="UP000092573">
    <property type="component" value="Chromosome"/>
</dbReference>
<keyword evidence="6 7" id="KW-0472">Membrane</keyword>
<evidence type="ECO:0000313" key="9">
    <source>
        <dbReference type="EMBL" id="ANS75637.1"/>
    </source>
</evidence>
<keyword evidence="2" id="KW-1003">Cell membrane</keyword>
<name>A0A1B1N2H5_9BACL</name>
<dbReference type="AlphaFoldDB" id="A0A1B1N2H5"/>
<dbReference type="InterPro" id="IPR036890">
    <property type="entry name" value="HATPase_C_sf"/>
</dbReference>
<dbReference type="GO" id="GO:0005886">
    <property type="term" value="C:plasma membrane"/>
    <property type="evidence" value="ECO:0007669"/>
    <property type="project" value="UniProtKB-SubCell"/>
</dbReference>
<dbReference type="SMART" id="SM00387">
    <property type="entry name" value="HATPase_c"/>
    <property type="match status" value="1"/>
</dbReference>
<proteinExistence type="predicted"/>
<evidence type="ECO:0000313" key="10">
    <source>
        <dbReference type="Proteomes" id="UP000092573"/>
    </source>
</evidence>
<feature type="domain" description="HAMP" evidence="8">
    <location>
        <begin position="364"/>
        <end position="416"/>
    </location>
</feature>
<comment type="subcellular location">
    <subcellularLocation>
        <location evidence="1">Cell membrane</location>
        <topology evidence="1">Multi-pass membrane protein</topology>
    </subcellularLocation>
</comment>
<dbReference type="EMBL" id="CP014167">
    <property type="protein sequence ID" value="ANS75637.1"/>
    <property type="molecule type" value="Genomic_DNA"/>
</dbReference>
<evidence type="ECO:0000256" key="7">
    <source>
        <dbReference type="SAM" id="Phobius"/>
    </source>
</evidence>
<dbReference type="PROSITE" id="PS50885">
    <property type="entry name" value="HAMP"/>
    <property type="match status" value="1"/>
</dbReference>
<keyword evidence="7" id="KW-0812">Transmembrane</keyword>
<dbReference type="InterPro" id="IPR003594">
    <property type="entry name" value="HATPase_dom"/>
</dbReference>
<feature type="transmembrane region" description="Helical" evidence="7">
    <location>
        <begin position="49"/>
        <end position="69"/>
    </location>
</feature>
<dbReference type="KEGG" id="pyg:AWM70_14380"/>
<dbReference type="PANTHER" id="PTHR34220">
    <property type="entry name" value="SENSOR HISTIDINE KINASE YPDA"/>
    <property type="match status" value="1"/>
</dbReference>
<keyword evidence="7" id="KW-1133">Transmembrane helix</keyword>
<keyword evidence="5 9" id="KW-0418">Kinase</keyword>
<keyword evidence="4" id="KW-0808">Transferase</keyword>
<accession>A0A1B1N2H5</accession>
<evidence type="ECO:0000256" key="1">
    <source>
        <dbReference type="ARBA" id="ARBA00004651"/>
    </source>
</evidence>
<dbReference type="PANTHER" id="PTHR34220:SF7">
    <property type="entry name" value="SENSOR HISTIDINE KINASE YPDA"/>
    <property type="match status" value="1"/>
</dbReference>
<dbReference type="Gene3D" id="3.30.565.10">
    <property type="entry name" value="Histidine kinase-like ATPase, C-terminal domain"/>
    <property type="match status" value="1"/>
</dbReference>
<evidence type="ECO:0000256" key="6">
    <source>
        <dbReference type="ARBA" id="ARBA00023136"/>
    </source>
</evidence>
<dbReference type="Gene3D" id="6.10.340.10">
    <property type="match status" value="1"/>
</dbReference>
<keyword evidence="3" id="KW-0597">Phosphoprotein</keyword>
<evidence type="ECO:0000256" key="2">
    <source>
        <dbReference type="ARBA" id="ARBA00022475"/>
    </source>
</evidence>
<evidence type="ECO:0000256" key="5">
    <source>
        <dbReference type="ARBA" id="ARBA00022777"/>
    </source>
</evidence>
<dbReference type="SUPFAM" id="SSF55874">
    <property type="entry name" value="ATPase domain of HSP90 chaperone/DNA topoisomerase II/histidine kinase"/>
    <property type="match status" value="1"/>
</dbReference>
<organism evidence="9 10">
    <name type="scientific">Paenibacillus yonginensis</name>
    <dbReference type="NCBI Taxonomy" id="1462996"/>
    <lineage>
        <taxon>Bacteria</taxon>
        <taxon>Bacillati</taxon>
        <taxon>Bacillota</taxon>
        <taxon>Bacilli</taxon>
        <taxon>Bacillales</taxon>
        <taxon>Paenibacillaceae</taxon>
        <taxon>Paenibacillus</taxon>
    </lineage>
</organism>
<dbReference type="GO" id="GO:0000155">
    <property type="term" value="F:phosphorelay sensor kinase activity"/>
    <property type="evidence" value="ECO:0007669"/>
    <property type="project" value="InterPro"/>
</dbReference>
<reference evidence="9 10" key="1">
    <citation type="submission" date="2016-01" db="EMBL/GenBank/DDBJ databases">
        <title>Complete Genome Sequence of Paenibacillus yonginensis DCY84, a novel Plant Growth-Promoting Bacteria with Elicitation of Induced Systemic Resistance.</title>
        <authorList>
            <person name="Kim Y.J."/>
            <person name="Yang D.C."/>
            <person name="Sukweenadhi J."/>
        </authorList>
    </citation>
    <scope>NUCLEOTIDE SEQUENCE [LARGE SCALE GENOMIC DNA]</scope>
    <source>
        <strain evidence="9 10">DCY84</strain>
    </source>
</reference>